<evidence type="ECO:0000256" key="1">
    <source>
        <dbReference type="SAM" id="Phobius"/>
    </source>
</evidence>
<feature type="transmembrane region" description="Helical" evidence="1">
    <location>
        <begin position="203"/>
        <end position="223"/>
    </location>
</feature>
<keyword evidence="1" id="KW-0472">Membrane</keyword>
<feature type="transmembrane region" description="Helical" evidence="1">
    <location>
        <begin position="82"/>
        <end position="105"/>
    </location>
</feature>
<feature type="transmembrane region" description="Helical" evidence="1">
    <location>
        <begin position="395"/>
        <end position="414"/>
    </location>
</feature>
<gene>
    <name evidence="2" type="ORF">GCM10010993_08420</name>
</gene>
<feature type="transmembrane region" description="Helical" evidence="1">
    <location>
        <begin position="275"/>
        <end position="293"/>
    </location>
</feature>
<dbReference type="RefSeq" id="WP_188440029.1">
    <property type="nucleotide sequence ID" value="NZ_BMFD01000002.1"/>
</dbReference>
<keyword evidence="1" id="KW-0812">Transmembrane</keyword>
<feature type="transmembrane region" description="Helical" evidence="1">
    <location>
        <begin position="371"/>
        <end position="388"/>
    </location>
</feature>
<protein>
    <submittedName>
        <fullName evidence="2">Uncharacterized protein</fullName>
    </submittedName>
</protein>
<dbReference type="EMBL" id="BMFD01000002">
    <property type="protein sequence ID" value="GGC31771.1"/>
    <property type="molecule type" value="Genomic_DNA"/>
</dbReference>
<reference evidence="3" key="1">
    <citation type="journal article" date="2019" name="Int. J. Syst. Evol. Microbiol.">
        <title>The Global Catalogue of Microorganisms (GCM) 10K type strain sequencing project: providing services to taxonomists for standard genome sequencing and annotation.</title>
        <authorList>
            <consortium name="The Broad Institute Genomics Platform"/>
            <consortium name="The Broad Institute Genome Sequencing Center for Infectious Disease"/>
            <person name="Wu L."/>
            <person name="Ma J."/>
        </authorList>
    </citation>
    <scope>NUCLEOTIDE SEQUENCE [LARGE SCALE GENOMIC DNA]</scope>
    <source>
        <strain evidence="3">CGMCC 1.12479</strain>
    </source>
</reference>
<feature type="transmembrane region" description="Helical" evidence="1">
    <location>
        <begin position="235"/>
        <end position="254"/>
    </location>
</feature>
<evidence type="ECO:0000313" key="2">
    <source>
        <dbReference type="EMBL" id="GGC31771.1"/>
    </source>
</evidence>
<proteinExistence type="predicted"/>
<evidence type="ECO:0000313" key="3">
    <source>
        <dbReference type="Proteomes" id="UP000635885"/>
    </source>
</evidence>
<comment type="caution">
    <text evidence="2">The sequence shown here is derived from an EMBL/GenBank/DDBJ whole genome shotgun (WGS) entry which is preliminary data.</text>
</comment>
<feature type="transmembrane region" description="Helical" evidence="1">
    <location>
        <begin position="117"/>
        <end position="135"/>
    </location>
</feature>
<dbReference type="Proteomes" id="UP000635885">
    <property type="component" value="Unassembled WGS sequence"/>
</dbReference>
<keyword evidence="1" id="KW-1133">Transmembrane helix</keyword>
<feature type="transmembrane region" description="Helical" evidence="1">
    <location>
        <begin position="441"/>
        <end position="461"/>
    </location>
</feature>
<sequence>MNKSILLTILFAIVIFQIANEKIPINDGAIGDAAFYREVAASFLDTLDSEQGYNFLQIQRILPFAIINGVYVILGFEMDNNALMSGMLILNLLMLTLATFWYFSLTKKLRLTKNMEALGFILIFFNFPVLKDFWYNPFTTDMTALAFGIGQINYFVRYEKSKLLLLSLLGAFVWPTTFLIGIILLILPNKALEIYQGERVKSFFPIISTAFIIAIATALSFYLGRTDASFSQTEIIFHKISLICLTPFLMYLMINNPINWEKSIPIMFKSINGSRILGFSATFFGMLFILFLISTNNANLSSYTWAKGFWDQNLRFPLDFLGAHTVYFGVLFPAIIAFLPRVIKAMAKLGTGFTFALLIIAGLTIHPESRLITPFIPFFVLLLLKALRRYSLSTMDLYFAFGLNLILSTFYLQINSADFISKLGNAEALPMMYYGHFGNHFNIIAYLIAIALFAGLTFLSFQAKNKYTREKDV</sequence>
<name>A0ABQ1LYS1_9BACT</name>
<feature type="transmembrane region" description="Helical" evidence="1">
    <location>
        <begin position="346"/>
        <end position="365"/>
    </location>
</feature>
<feature type="transmembrane region" description="Helical" evidence="1">
    <location>
        <begin position="163"/>
        <end position="187"/>
    </location>
</feature>
<organism evidence="2 3">
    <name type="scientific">Belliella aquatica</name>
    <dbReference type="NCBI Taxonomy" id="1323734"/>
    <lineage>
        <taxon>Bacteria</taxon>
        <taxon>Pseudomonadati</taxon>
        <taxon>Bacteroidota</taxon>
        <taxon>Cytophagia</taxon>
        <taxon>Cytophagales</taxon>
        <taxon>Cyclobacteriaceae</taxon>
        <taxon>Belliella</taxon>
    </lineage>
</organism>
<feature type="transmembrane region" description="Helical" evidence="1">
    <location>
        <begin position="320"/>
        <end position="339"/>
    </location>
</feature>
<keyword evidence="3" id="KW-1185">Reference proteome</keyword>
<accession>A0ABQ1LYS1</accession>